<dbReference type="EMBL" id="HE717023">
    <property type="protein sequence ID" value="CCG46732.1"/>
    <property type="molecule type" value="Genomic_DNA"/>
</dbReference>
<gene>
    <name evidence="2" type="primary">yesL</name>
    <name evidence="2" type="ordered locus">HBHAL_4392</name>
</gene>
<feature type="transmembrane region" description="Helical" evidence="1">
    <location>
        <begin position="25"/>
        <end position="51"/>
    </location>
</feature>
<feature type="transmembrane region" description="Helical" evidence="1">
    <location>
        <begin position="178"/>
        <end position="195"/>
    </location>
</feature>
<dbReference type="STRING" id="866895.HBHAL_4392"/>
<evidence type="ECO:0008006" key="4">
    <source>
        <dbReference type="Google" id="ProtNLM"/>
    </source>
</evidence>
<dbReference type="PATRIC" id="fig|866895.3.peg.3426"/>
<reference evidence="2 3" key="1">
    <citation type="journal article" date="2013" name="Environ. Microbiol.">
        <title>Chloride and organic osmolytes: a hybrid strategy to cope with elevated salinities by the moderately halophilic, chloride-dependent bacterium Halobacillus halophilus.</title>
        <authorList>
            <person name="Saum S.H."/>
            <person name="Pfeiffer F."/>
            <person name="Palm P."/>
            <person name="Rampp M."/>
            <person name="Schuster S.C."/>
            <person name="Muller V."/>
            <person name="Oesterhelt D."/>
        </authorList>
    </citation>
    <scope>NUCLEOTIDE SEQUENCE [LARGE SCALE GENOMIC DNA]</scope>
    <source>
        <strain evidence="3">ATCC 35676 / DSM 2266 / JCM 20832 / KCTC 3685 / LMG 17431 / NBRC 102448 / NCIMB 2269</strain>
    </source>
</reference>
<accession>I0JRG2</accession>
<keyword evidence="1" id="KW-1133">Transmembrane helix</keyword>
<dbReference type="Pfam" id="PF04854">
    <property type="entry name" value="DUF624"/>
    <property type="match status" value="1"/>
</dbReference>
<feature type="transmembrane region" description="Helical" evidence="1">
    <location>
        <begin position="79"/>
        <end position="95"/>
    </location>
</feature>
<dbReference type="KEGG" id="hhd:HBHAL_4392"/>
<keyword evidence="1" id="KW-0812">Transmembrane</keyword>
<dbReference type="RefSeq" id="WP_014644619.1">
    <property type="nucleotide sequence ID" value="NC_017668.1"/>
</dbReference>
<keyword evidence="1" id="KW-0472">Membrane</keyword>
<evidence type="ECO:0000313" key="3">
    <source>
        <dbReference type="Proteomes" id="UP000007397"/>
    </source>
</evidence>
<evidence type="ECO:0000256" key="1">
    <source>
        <dbReference type="SAM" id="Phobius"/>
    </source>
</evidence>
<proteinExistence type="predicted"/>
<protein>
    <recommendedName>
        <fullName evidence="4">DUF624 domain-containing protein</fullName>
    </recommendedName>
</protein>
<dbReference type="InterPro" id="IPR006938">
    <property type="entry name" value="DUF624"/>
</dbReference>
<evidence type="ECO:0000313" key="2">
    <source>
        <dbReference type="EMBL" id="CCG46732.1"/>
    </source>
</evidence>
<dbReference type="Proteomes" id="UP000007397">
    <property type="component" value="Chromosome"/>
</dbReference>
<dbReference type="eggNOG" id="COG5578">
    <property type="taxonomic scope" value="Bacteria"/>
</dbReference>
<feature type="transmembrane region" description="Helical" evidence="1">
    <location>
        <begin position="107"/>
        <end position="136"/>
    </location>
</feature>
<organism evidence="2 3">
    <name type="scientific">Halobacillus halophilus (strain ATCC 35676 / DSM 2266 / JCM 20832 / KCTC 3685 / LMG 17431 / NBRC 102448 / NCIMB 2269)</name>
    <name type="common">Sporosarcina halophila</name>
    <dbReference type="NCBI Taxonomy" id="866895"/>
    <lineage>
        <taxon>Bacteria</taxon>
        <taxon>Bacillati</taxon>
        <taxon>Bacillota</taxon>
        <taxon>Bacilli</taxon>
        <taxon>Bacillales</taxon>
        <taxon>Bacillaceae</taxon>
        <taxon>Halobacillus</taxon>
    </lineage>
</organism>
<feature type="transmembrane region" description="Helical" evidence="1">
    <location>
        <begin position="148"/>
        <end position="172"/>
    </location>
</feature>
<dbReference type="HOGENOM" id="CLU_081578_4_0_9"/>
<sequence length="221" mass="25273">MNTNQTFSAIRTSTEFIFTLAYLNILWILFTLMGVVIGGIGPSTAALLEVIDKWQKKGMMQEKMFSLYWRAYKKSFTKANLLLVIQLVAGIILYVDLRFTITMENGMFAALAGVWIFMTILYIIMLMFSFPLLVHLRLSALQAIKHSFYYAFSSPILTIAAFLSFIGIQIALYYLPSLYLFFSTSLFGFVIVYVSRKIASRIDKLKIQNHAEKESVDIMGR</sequence>
<name>I0JRG2_HALH3</name>
<keyword evidence="3" id="KW-1185">Reference proteome</keyword>
<dbReference type="AlphaFoldDB" id="I0JRG2"/>